<gene>
    <name evidence="1" type="ORF">MRB53_026347</name>
</gene>
<organism evidence="1 2">
    <name type="scientific">Persea americana</name>
    <name type="common">Avocado</name>
    <dbReference type="NCBI Taxonomy" id="3435"/>
    <lineage>
        <taxon>Eukaryota</taxon>
        <taxon>Viridiplantae</taxon>
        <taxon>Streptophyta</taxon>
        <taxon>Embryophyta</taxon>
        <taxon>Tracheophyta</taxon>
        <taxon>Spermatophyta</taxon>
        <taxon>Magnoliopsida</taxon>
        <taxon>Magnoliidae</taxon>
        <taxon>Laurales</taxon>
        <taxon>Lauraceae</taxon>
        <taxon>Persea</taxon>
    </lineage>
</organism>
<accession>A0ACC2LHU4</accession>
<comment type="caution">
    <text evidence="1">The sequence shown here is derived from an EMBL/GenBank/DDBJ whole genome shotgun (WGS) entry which is preliminary data.</text>
</comment>
<reference evidence="1 2" key="1">
    <citation type="journal article" date="2022" name="Hortic Res">
        <title>A haplotype resolved chromosomal level avocado genome allows analysis of novel avocado genes.</title>
        <authorList>
            <person name="Nath O."/>
            <person name="Fletcher S.J."/>
            <person name="Hayward A."/>
            <person name="Shaw L.M."/>
            <person name="Masouleh A.K."/>
            <person name="Furtado A."/>
            <person name="Henry R.J."/>
            <person name="Mitter N."/>
        </authorList>
    </citation>
    <scope>NUCLEOTIDE SEQUENCE [LARGE SCALE GENOMIC DNA]</scope>
    <source>
        <strain evidence="2">cv. Hass</strain>
    </source>
</reference>
<proteinExistence type="predicted"/>
<dbReference type="Proteomes" id="UP001234297">
    <property type="component" value="Chromosome 8"/>
</dbReference>
<protein>
    <submittedName>
        <fullName evidence="1">Uncharacterized protein</fullName>
    </submittedName>
</protein>
<evidence type="ECO:0000313" key="1">
    <source>
        <dbReference type="EMBL" id="KAJ8633011.1"/>
    </source>
</evidence>
<keyword evidence="2" id="KW-1185">Reference proteome</keyword>
<name>A0ACC2LHU4_PERAE</name>
<sequence length="77" mass="8984">MEKVEQQHHPSYSFWKLQRGIGTSSSSSFLSWTAPSSMQQPDRGPQYNHARMNLEVKVEVKDYAEAEKMKHVEEEED</sequence>
<dbReference type="EMBL" id="CM056816">
    <property type="protein sequence ID" value="KAJ8633011.1"/>
    <property type="molecule type" value="Genomic_DNA"/>
</dbReference>
<evidence type="ECO:0000313" key="2">
    <source>
        <dbReference type="Proteomes" id="UP001234297"/>
    </source>
</evidence>